<gene>
    <name evidence="2" type="ORF">SAMN05660776_2589</name>
</gene>
<feature type="transmembrane region" description="Helical" evidence="1">
    <location>
        <begin position="364"/>
        <end position="386"/>
    </location>
</feature>
<keyword evidence="1" id="KW-0472">Membrane</keyword>
<feature type="transmembrane region" description="Helical" evidence="1">
    <location>
        <begin position="111"/>
        <end position="131"/>
    </location>
</feature>
<feature type="transmembrane region" description="Helical" evidence="1">
    <location>
        <begin position="203"/>
        <end position="220"/>
    </location>
</feature>
<feature type="transmembrane region" description="Helical" evidence="1">
    <location>
        <begin position="291"/>
        <end position="317"/>
    </location>
</feature>
<evidence type="ECO:0000313" key="3">
    <source>
        <dbReference type="Proteomes" id="UP000190230"/>
    </source>
</evidence>
<feature type="transmembrane region" description="Helical" evidence="1">
    <location>
        <begin position="262"/>
        <end position="285"/>
    </location>
</feature>
<keyword evidence="3" id="KW-1185">Reference proteome</keyword>
<accession>A0A1T5DFI5</accession>
<feature type="transmembrane region" description="Helical" evidence="1">
    <location>
        <begin position="84"/>
        <end position="105"/>
    </location>
</feature>
<keyword evidence="1" id="KW-1133">Transmembrane helix</keyword>
<feature type="transmembrane region" description="Helical" evidence="1">
    <location>
        <begin position="177"/>
        <end position="196"/>
    </location>
</feature>
<feature type="transmembrane region" description="Helical" evidence="1">
    <location>
        <begin position="466"/>
        <end position="488"/>
    </location>
</feature>
<feature type="transmembrane region" description="Helical" evidence="1">
    <location>
        <begin position="435"/>
        <end position="454"/>
    </location>
</feature>
<sequence>MIAWLEVGTGFTYPGSSVVYVVDWSSVHCFGVLLGVFSAARLFVFYNEDGSFPSIPFVVWAPLVASSDVSQFLFLCFRLFGVVYLLFRLLFGLAFHPIFVLYYVFSSCDCFVYVFSTSYFFAICVLVSFHCHLSNSYILDMTLFCKTGFVLLVIVGLFCWVYQQYKWGDSFFERRNFAIVYILAADVGSGVFGVSGDEAVESPAFFVLGVNCVFFAQYFLSAPFCAAGWCIFVPGNRWGCFSFFCFGWWISRGNLLDSAGVIHDFTLGGGCGLVGNAVFFPYLFFGGVCRGGIFGICGLVVPGTYSVSIAIGFFFLYGSEDLRVGFAFSLVHLCIHFTGVAFINDTLAFFLNVPVGGSPVFGDGFQNFGLLGYTGVLFYVSIISFIGEFSWQSFFFFWFTRIAVVALVGPEVFVGCFVGRFGVGLVCVGEAVCFFFGYVCGGFAAVVWFFFYIVGNVVSPFEASGVYGSIIVVFTSDFFSGFTGGFSSPCFGFAVFFQGSYGYGIFFVSGVGIGVLIVSSCP</sequence>
<dbReference type="STRING" id="241145.SAMN05660776_2589"/>
<feature type="transmembrane region" description="Helical" evidence="1">
    <location>
        <begin position="500"/>
        <end position="518"/>
    </location>
</feature>
<keyword evidence="1" id="KW-0812">Transmembrane</keyword>
<name>A0A1T5DFI5_9FLAO</name>
<proteinExistence type="predicted"/>
<feature type="transmembrane region" description="Helical" evidence="1">
    <location>
        <begin position="324"/>
        <end position="344"/>
    </location>
</feature>
<protein>
    <submittedName>
        <fullName evidence="2">Uncharacterized protein</fullName>
    </submittedName>
</protein>
<dbReference type="AlphaFoldDB" id="A0A1T5DFI5"/>
<feature type="transmembrane region" description="Helical" evidence="1">
    <location>
        <begin position="143"/>
        <end position="165"/>
    </location>
</feature>
<dbReference type="EMBL" id="FUYY01000005">
    <property type="protein sequence ID" value="SKB70462.1"/>
    <property type="molecule type" value="Genomic_DNA"/>
</dbReference>
<reference evidence="3" key="1">
    <citation type="submission" date="2017-02" db="EMBL/GenBank/DDBJ databases">
        <authorList>
            <person name="Varghese N."/>
            <person name="Submissions S."/>
        </authorList>
    </citation>
    <scope>NUCLEOTIDE SEQUENCE [LARGE SCALE GENOMIC DNA]</scope>
    <source>
        <strain evidence="3">DSM 23405</strain>
    </source>
</reference>
<organism evidence="2 3">
    <name type="scientific">Salegentibacter holothuriorum</name>
    <dbReference type="NCBI Taxonomy" id="241145"/>
    <lineage>
        <taxon>Bacteria</taxon>
        <taxon>Pseudomonadati</taxon>
        <taxon>Bacteroidota</taxon>
        <taxon>Flavobacteriia</taxon>
        <taxon>Flavobacteriales</taxon>
        <taxon>Flavobacteriaceae</taxon>
        <taxon>Salegentibacter</taxon>
    </lineage>
</organism>
<feature type="transmembrane region" description="Helical" evidence="1">
    <location>
        <begin position="226"/>
        <end position="250"/>
    </location>
</feature>
<feature type="transmembrane region" description="Helical" evidence="1">
    <location>
        <begin position="21"/>
        <end position="45"/>
    </location>
</feature>
<evidence type="ECO:0000256" key="1">
    <source>
        <dbReference type="SAM" id="Phobius"/>
    </source>
</evidence>
<evidence type="ECO:0000313" key="2">
    <source>
        <dbReference type="EMBL" id="SKB70462.1"/>
    </source>
</evidence>
<dbReference type="Proteomes" id="UP000190230">
    <property type="component" value="Unassembled WGS sequence"/>
</dbReference>
<feature type="transmembrane region" description="Helical" evidence="1">
    <location>
        <begin position="398"/>
        <end position="423"/>
    </location>
</feature>